<keyword evidence="4" id="KW-1185">Reference proteome</keyword>
<gene>
    <name evidence="3" type="ORF">Ocin01_17033</name>
</gene>
<proteinExistence type="predicted"/>
<keyword evidence="2" id="KW-1133">Transmembrane helix</keyword>
<evidence type="ECO:0000313" key="4">
    <source>
        <dbReference type="Proteomes" id="UP000094527"/>
    </source>
</evidence>
<protein>
    <submittedName>
        <fullName evidence="3">Uncharacterized protein</fullName>
    </submittedName>
</protein>
<keyword evidence="1" id="KW-0175">Coiled coil</keyword>
<evidence type="ECO:0000313" key="3">
    <source>
        <dbReference type="EMBL" id="ODM89650.1"/>
    </source>
</evidence>
<dbReference type="EMBL" id="LJIJ01002480">
    <property type="protein sequence ID" value="ODM89650.1"/>
    <property type="molecule type" value="Genomic_DNA"/>
</dbReference>
<dbReference type="AlphaFoldDB" id="A0A1D2M9K0"/>
<accession>A0A1D2M9K0</accession>
<feature type="transmembrane region" description="Helical" evidence="2">
    <location>
        <begin position="203"/>
        <end position="229"/>
    </location>
</feature>
<organism evidence="3 4">
    <name type="scientific">Orchesella cincta</name>
    <name type="common">Springtail</name>
    <name type="synonym">Podura cincta</name>
    <dbReference type="NCBI Taxonomy" id="48709"/>
    <lineage>
        <taxon>Eukaryota</taxon>
        <taxon>Metazoa</taxon>
        <taxon>Ecdysozoa</taxon>
        <taxon>Arthropoda</taxon>
        <taxon>Hexapoda</taxon>
        <taxon>Collembola</taxon>
        <taxon>Entomobryomorpha</taxon>
        <taxon>Entomobryoidea</taxon>
        <taxon>Orchesellidae</taxon>
        <taxon>Orchesellinae</taxon>
        <taxon>Orchesella</taxon>
    </lineage>
</organism>
<evidence type="ECO:0000256" key="2">
    <source>
        <dbReference type="SAM" id="Phobius"/>
    </source>
</evidence>
<feature type="coiled-coil region" evidence="1">
    <location>
        <begin position="257"/>
        <end position="309"/>
    </location>
</feature>
<keyword evidence="2" id="KW-0812">Transmembrane</keyword>
<reference evidence="3 4" key="1">
    <citation type="journal article" date="2016" name="Genome Biol. Evol.">
        <title>Gene Family Evolution Reflects Adaptation to Soil Environmental Stressors in the Genome of the Collembolan Orchesella cincta.</title>
        <authorList>
            <person name="Faddeeva-Vakhrusheva A."/>
            <person name="Derks M.F."/>
            <person name="Anvar S.Y."/>
            <person name="Agamennone V."/>
            <person name="Suring W."/>
            <person name="Smit S."/>
            <person name="van Straalen N.M."/>
            <person name="Roelofs D."/>
        </authorList>
    </citation>
    <scope>NUCLEOTIDE SEQUENCE [LARGE SCALE GENOMIC DNA]</scope>
    <source>
        <tissue evidence="3">Mixed pool</tissue>
    </source>
</reference>
<name>A0A1D2M9K0_ORCCI</name>
<dbReference type="Proteomes" id="UP000094527">
    <property type="component" value="Unassembled WGS sequence"/>
</dbReference>
<sequence length="361" mass="42317">MAAPAIFKAQENYNNIDKYRDDVVATLRLRLRREFANLDLGELVDDDVRNEHKSRSRFADCDVISKRIEEITRLAIEEQGDKNLQSFLKAESKAFLWSVLERNKQHKKNAEDYMNNLHLKFIAKYEKKAEEFLEIHPPLVFKHQVIQQSFHNKATQRLLEKYKKLDKPGTIAFKEEYESRLSAAFEEENISDQRTTFRHEETIMAYLIIFAFIFYILFGMILTVGLHYLHKQGGVIPEINRELDYEYSLNSTNTSIIGGLNNRIKFLESQIKRCDERRDMVSIIDNKILRNFKEKISNLTSEKINLQAVTQRCYNQSAIKSADIDRCNAENKHKTGQIDRCNAENARKTGQIDRLMQLMPI</sequence>
<comment type="caution">
    <text evidence="3">The sequence shown here is derived from an EMBL/GenBank/DDBJ whole genome shotgun (WGS) entry which is preliminary data.</text>
</comment>
<evidence type="ECO:0000256" key="1">
    <source>
        <dbReference type="SAM" id="Coils"/>
    </source>
</evidence>
<keyword evidence="2" id="KW-0472">Membrane</keyword>